<organism evidence="4">
    <name type="scientific">Homalodisca liturata</name>
    <dbReference type="NCBI Taxonomy" id="320908"/>
    <lineage>
        <taxon>Eukaryota</taxon>
        <taxon>Metazoa</taxon>
        <taxon>Ecdysozoa</taxon>
        <taxon>Arthropoda</taxon>
        <taxon>Hexapoda</taxon>
        <taxon>Insecta</taxon>
        <taxon>Pterygota</taxon>
        <taxon>Neoptera</taxon>
        <taxon>Paraneoptera</taxon>
        <taxon>Hemiptera</taxon>
        <taxon>Auchenorrhyncha</taxon>
        <taxon>Membracoidea</taxon>
        <taxon>Cicadellidae</taxon>
        <taxon>Cicadellinae</taxon>
        <taxon>Proconiini</taxon>
        <taxon>Homalodisca</taxon>
    </lineage>
</organism>
<accession>A0A1B6IG80</accession>
<dbReference type="SUPFAM" id="SSF47473">
    <property type="entry name" value="EF-hand"/>
    <property type="match status" value="1"/>
</dbReference>
<reference evidence="4" key="1">
    <citation type="submission" date="2015-11" db="EMBL/GenBank/DDBJ databases">
        <title>De novo transcriptome assembly of four potential Pierce s Disease insect vectors from Arizona vineyards.</title>
        <authorList>
            <person name="Tassone E.E."/>
        </authorList>
    </citation>
    <scope>NUCLEOTIDE SEQUENCE</scope>
</reference>
<evidence type="ECO:0000313" key="4">
    <source>
        <dbReference type="EMBL" id="JAS85917.1"/>
    </source>
</evidence>
<sequence>MCENSEEEILEMLNSIFTKCDIDGNGFVDINTLIHFLTCQDSTWQKDKTIEEEFRKVLCCNGLNQRISKDHFITSLLGSIKLKTQSFEENHYNESPNQEVSAEQSPEIVFASVTNNIINSEVCFVADGQTLTNEDVAEEISVSDCESPPVNKQFLKSLQNEILAVQRKNEYLEGINNSLVSQISSLEDVIMKNEKESASYSNKLLVSQQLLEMQKQKQEEIEEKLSLFVDNNKSVTIQLSHAERENSKLKELLLNLEKQADLKLSEKLFQDTKLKDIKEKYNILNDLFSKSQEELESLKMKDKTGEEMYEQLVEQNTNLRLQLDSSDCLVQDLKSQLAATCKELSNLHNKKIKAKTQTSTPSDNQSDNSMIFFDENFTLDSTIPFERSLLAELQDKENQKPCSCDCLRDLPFTTSSPVSSEKSHVTKSEVAVGTEEKTVLHQATMTTFQDIKSASPCRSYRDVGVNCTLKVNINLLFNCIFLFSTILVLVFSLIALGNARHPIVIRRIIIMILLWSFNE</sequence>
<keyword evidence="2" id="KW-1133">Transmembrane helix</keyword>
<keyword evidence="2" id="KW-0472">Membrane</keyword>
<dbReference type="InterPro" id="IPR011992">
    <property type="entry name" value="EF-hand-dom_pair"/>
</dbReference>
<name>A0A1B6IG80_9HEMI</name>
<evidence type="ECO:0000259" key="3">
    <source>
        <dbReference type="PROSITE" id="PS50222"/>
    </source>
</evidence>
<dbReference type="EMBL" id="GECU01021789">
    <property type="protein sequence ID" value="JAS85917.1"/>
    <property type="molecule type" value="Transcribed_RNA"/>
</dbReference>
<dbReference type="PROSITE" id="PS50222">
    <property type="entry name" value="EF_HAND_2"/>
    <property type="match status" value="1"/>
</dbReference>
<evidence type="ECO:0000256" key="1">
    <source>
        <dbReference type="SAM" id="Coils"/>
    </source>
</evidence>
<feature type="domain" description="EF-hand" evidence="3">
    <location>
        <begin position="8"/>
        <end position="43"/>
    </location>
</feature>
<keyword evidence="1" id="KW-0175">Coiled coil</keyword>
<feature type="coiled-coil region" evidence="1">
    <location>
        <begin position="232"/>
        <end position="294"/>
    </location>
</feature>
<dbReference type="AlphaFoldDB" id="A0A1B6IG80"/>
<keyword evidence="2" id="KW-0812">Transmembrane</keyword>
<feature type="transmembrane region" description="Helical" evidence="2">
    <location>
        <begin position="475"/>
        <end position="496"/>
    </location>
</feature>
<gene>
    <name evidence="4" type="ORF">g.20593</name>
</gene>
<protein>
    <recommendedName>
        <fullName evidence="3">EF-hand domain-containing protein</fullName>
    </recommendedName>
</protein>
<evidence type="ECO:0000256" key="2">
    <source>
        <dbReference type="SAM" id="Phobius"/>
    </source>
</evidence>
<dbReference type="GO" id="GO:0005509">
    <property type="term" value="F:calcium ion binding"/>
    <property type="evidence" value="ECO:0007669"/>
    <property type="project" value="InterPro"/>
</dbReference>
<dbReference type="InterPro" id="IPR002048">
    <property type="entry name" value="EF_hand_dom"/>
</dbReference>
<proteinExistence type="predicted"/>